<dbReference type="PANTHER" id="PTHR37461:SF1">
    <property type="entry name" value="ANTI-SIGMA-K FACTOR RSKA"/>
    <property type="match status" value="1"/>
</dbReference>
<dbReference type="InterPro" id="IPR018764">
    <property type="entry name" value="RskA_C"/>
</dbReference>
<evidence type="ECO:0000256" key="6">
    <source>
        <dbReference type="ARBA" id="ARBA00023015"/>
    </source>
</evidence>
<keyword evidence="6" id="KW-0805">Transcription regulation</keyword>
<comment type="caution">
    <text evidence="14">The sequence shown here is derived from an EMBL/GenBank/DDBJ whole genome shotgun (WGS) entry which is preliminary data.</text>
</comment>
<protein>
    <recommendedName>
        <fullName evidence="10">Regulator of SigK</fullName>
    </recommendedName>
    <alternativeName>
        <fullName evidence="9">Sigma-K anti-sigma factor RskA</fullName>
    </alternativeName>
</protein>
<name>A0A542DHV4_AMYCI</name>
<dbReference type="PANTHER" id="PTHR37461">
    <property type="entry name" value="ANTI-SIGMA-K FACTOR RSKA"/>
    <property type="match status" value="1"/>
</dbReference>
<accession>A0A542DHV4</accession>
<dbReference type="GO" id="GO:0016989">
    <property type="term" value="F:sigma factor antagonist activity"/>
    <property type="evidence" value="ECO:0007669"/>
    <property type="project" value="TreeGrafter"/>
</dbReference>
<dbReference type="Pfam" id="PF22618">
    <property type="entry name" value="RskA_N"/>
    <property type="match status" value="1"/>
</dbReference>
<feature type="transmembrane region" description="Helical" evidence="11">
    <location>
        <begin position="106"/>
        <end position="126"/>
    </location>
</feature>
<dbReference type="InterPro" id="IPR041916">
    <property type="entry name" value="Anti_sigma_zinc_sf"/>
</dbReference>
<keyword evidence="4 11" id="KW-0812">Transmembrane</keyword>
<keyword evidence="8" id="KW-0804">Transcription</keyword>
<dbReference type="RefSeq" id="WP_141997822.1">
    <property type="nucleotide sequence ID" value="NZ_VFML01000001.1"/>
</dbReference>
<keyword evidence="5 11" id="KW-1133">Transmembrane helix</keyword>
<evidence type="ECO:0000256" key="9">
    <source>
        <dbReference type="ARBA" id="ARBA00029829"/>
    </source>
</evidence>
<evidence type="ECO:0000256" key="10">
    <source>
        <dbReference type="ARBA" id="ARBA00030803"/>
    </source>
</evidence>
<evidence type="ECO:0000259" key="12">
    <source>
        <dbReference type="Pfam" id="PF10099"/>
    </source>
</evidence>
<dbReference type="Pfam" id="PF10099">
    <property type="entry name" value="RskA_C"/>
    <property type="match status" value="1"/>
</dbReference>
<dbReference type="OrthoDB" id="153510at2"/>
<dbReference type="InterPro" id="IPR051474">
    <property type="entry name" value="Anti-sigma-K/W_factor"/>
</dbReference>
<evidence type="ECO:0000256" key="8">
    <source>
        <dbReference type="ARBA" id="ARBA00023163"/>
    </source>
</evidence>
<evidence type="ECO:0000256" key="2">
    <source>
        <dbReference type="ARBA" id="ARBA00004236"/>
    </source>
</evidence>
<feature type="domain" description="Anti-sigma-K factor RskA N-terminal" evidence="13">
    <location>
        <begin position="8"/>
        <end position="45"/>
    </location>
</feature>
<evidence type="ECO:0000256" key="1">
    <source>
        <dbReference type="ARBA" id="ARBA00004167"/>
    </source>
</evidence>
<dbReference type="AlphaFoldDB" id="A0A542DHV4"/>
<evidence type="ECO:0000256" key="4">
    <source>
        <dbReference type="ARBA" id="ARBA00022692"/>
    </source>
</evidence>
<keyword evidence="15" id="KW-1185">Reference proteome</keyword>
<gene>
    <name evidence="14" type="ORF">FB471_2397</name>
</gene>
<dbReference type="Gene3D" id="1.10.10.1320">
    <property type="entry name" value="Anti-sigma factor, zinc-finger domain"/>
    <property type="match status" value="1"/>
</dbReference>
<evidence type="ECO:0000313" key="15">
    <source>
        <dbReference type="Proteomes" id="UP000320876"/>
    </source>
</evidence>
<evidence type="ECO:0000256" key="5">
    <source>
        <dbReference type="ARBA" id="ARBA00022989"/>
    </source>
</evidence>
<reference evidence="14 15" key="1">
    <citation type="submission" date="2019-06" db="EMBL/GenBank/DDBJ databases">
        <title>Sequencing the genomes of 1000 actinobacteria strains.</title>
        <authorList>
            <person name="Klenk H.-P."/>
        </authorList>
    </citation>
    <scope>NUCLEOTIDE SEQUENCE [LARGE SCALE GENOMIC DNA]</scope>
    <source>
        <strain evidence="14 15">DSM 45679</strain>
    </source>
</reference>
<keyword evidence="3" id="KW-1003">Cell membrane</keyword>
<comment type="subcellular location">
    <subcellularLocation>
        <location evidence="2">Cell membrane</location>
    </subcellularLocation>
    <subcellularLocation>
        <location evidence="1">Membrane</location>
        <topology evidence="1">Single-pass membrane protein</topology>
    </subcellularLocation>
</comment>
<evidence type="ECO:0000256" key="3">
    <source>
        <dbReference type="ARBA" id="ARBA00022475"/>
    </source>
</evidence>
<dbReference type="InterPro" id="IPR053877">
    <property type="entry name" value="RskA_N"/>
</dbReference>
<dbReference type="EMBL" id="VFML01000001">
    <property type="protein sequence ID" value="TQJ02662.1"/>
    <property type="molecule type" value="Genomic_DNA"/>
</dbReference>
<dbReference type="GO" id="GO:0006417">
    <property type="term" value="P:regulation of translation"/>
    <property type="evidence" value="ECO:0007669"/>
    <property type="project" value="TreeGrafter"/>
</dbReference>
<keyword evidence="7 11" id="KW-0472">Membrane</keyword>
<evidence type="ECO:0000313" key="14">
    <source>
        <dbReference type="EMBL" id="TQJ02662.1"/>
    </source>
</evidence>
<dbReference type="Proteomes" id="UP000320876">
    <property type="component" value="Unassembled WGS sequence"/>
</dbReference>
<proteinExistence type="predicted"/>
<evidence type="ECO:0000256" key="11">
    <source>
        <dbReference type="SAM" id="Phobius"/>
    </source>
</evidence>
<evidence type="ECO:0000259" key="13">
    <source>
        <dbReference type="Pfam" id="PF22618"/>
    </source>
</evidence>
<organism evidence="14 15">
    <name type="scientific">Amycolatopsis cihanbeyliensis</name>
    <dbReference type="NCBI Taxonomy" id="1128664"/>
    <lineage>
        <taxon>Bacteria</taxon>
        <taxon>Bacillati</taxon>
        <taxon>Actinomycetota</taxon>
        <taxon>Actinomycetes</taxon>
        <taxon>Pseudonocardiales</taxon>
        <taxon>Pseudonocardiaceae</taxon>
        <taxon>Amycolatopsis</taxon>
    </lineage>
</organism>
<evidence type="ECO:0000256" key="7">
    <source>
        <dbReference type="ARBA" id="ARBA00023136"/>
    </source>
</evidence>
<feature type="domain" description="Anti-sigma K factor RskA C-terminal" evidence="12">
    <location>
        <begin position="107"/>
        <end position="256"/>
    </location>
</feature>
<sequence>MSTHMNALTGAYAVDALTGEERSEFERHLAECADCTREVRELREAAGRLGTAVATAPPEGLKRRVLDEVARTRQDPPETGVEPETGAEGVAEVVPLSRKRRWATRFAVAAAVAGLALAGTFGTIALQNQQELNSARERMEQATARGTEMSELLSAPDARLITASGEGGLTATTVVSARLGKAMFMGDHTAPLSEDRAYQLWFIRSGQDKFVSAGVLERSAAGRTTPVVRTIPEGTAWMGVTVEPAGGSAQPTTDPVLKMTVPA</sequence>
<dbReference type="GO" id="GO:0005886">
    <property type="term" value="C:plasma membrane"/>
    <property type="evidence" value="ECO:0007669"/>
    <property type="project" value="UniProtKB-SubCell"/>
</dbReference>